<dbReference type="InterPro" id="IPR011050">
    <property type="entry name" value="Pectin_lyase_fold/virulence"/>
</dbReference>
<keyword evidence="5" id="KW-1185">Reference proteome</keyword>
<reference evidence="5" key="1">
    <citation type="journal article" date="2019" name="Int. J. Syst. Evol. Microbiol.">
        <title>The Global Catalogue of Microorganisms (GCM) 10K type strain sequencing project: providing services to taxonomists for standard genome sequencing and annotation.</title>
        <authorList>
            <consortium name="The Broad Institute Genomics Platform"/>
            <consortium name="The Broad Institute Genome Sequencing Center for Infectious Disease"/>
            <person name="Wu L."/>
            <person name="Ma J."/>
        </authorList>
    </citation>
    <scope>NUCLEOTIDE SEQUENCE [LARGE SCALE GENOMIC DNA]</scope>
    <source>
        <strain evidence="5">CCUG 57113</strain>
    </source>
</reference>
<dbReference type="Proteomes" id="UP001596105">
    <property type="component" value="Unassembled WGS sequence"/>
</dbReference>
<sequence length="779" mass="83817">MSKKFKRHTSVFTMICMMFTMVFVLSPVEIVSAANTTYYVDSVAGDDSNDGTSTSTPWKTLSKVNATAFGPGDNILFKYNSTWTGQLKVTSSGASGNPIVIGSYGGTSSKPIIAGSVGNELLSDPGFENATSGWVVNSPFSIQTDAANARTGTKSLKLVAAGGYENTYKTSVAVNPNTNYNFTAYIKGSGKVMLRVYNNNWSTILATRNFTATSNWTQVNLTVPSGANTSVKPMFTDSTGGGGTIYIDDASLVSSTEAPVLLDNVSYVTVDGLELTNDAAFEGLRSGIKITSNSGSGTKYGITIKNNDIHNIKGFSSQSNASHPDPYNKYFNAGIYMSPNTDFDGITIDNNYIHDSSAQGFYDNAPVTPVAYRMYNLLLQNNTITNVSGNPITVQGAETPLIQNNRAINGGINAIGGVAVAGIWALHTNNATFQYNYVEGTKRLQYDGEPWDFDYGMGGTNVYQYNYSRNNEGGFILYVDQVNNPTLIARYNISQNDGLNQDFYQGFFSLGNGVPIYFYNNVFYQSPANSYGFPFNQGRPNGLGDFKNNIFYTNATSYITYANGTYRTFSNNSFYGHTPVNPGSSYITADPLLVNPGSGGTDIHSVSGYRLQAGSPLRNAGVSIASNGGKDYWGNSLYNGTPDIGAHEYYAPTEYQAENAALSGGMVVQSDHTGYTGTGFAGGYWSIGATTTFTVNVASAGSKNVELRYANGRTSARTISIYVNGTKIKQTSLPFTTNWDTWGLKPEELTLLAGNNTISYKYDSGDTGLVNIDKITVTP</sequence>
<dbReference type="InterPro" id="IPR012334">
    <property type="entry name" value="Pectin_lyas_fold"/>
</dbReference>
<dbReference type="SMART" id="SM00606">
    <property type="entry name" value="CBD_IV"/>
    <property type="match status" value="1"/>
</dbReference>
<accession>A0ABW0LN57</accession>
<dbReference type="Pfam" id="PF03422">
    <property type="entry name" value="CBM_6"/>
    <property type="match status" value="1"/>
</dbReference>
<organism evidence="4 5">
    <name type="scientific">Cohnella suwonensis</name>
    <dbReference type="NCBI Taxonomy" id="696072"/>
    <lineage>
        <taxon>Bacteria</taxon>
        <taxon>Bacillati</taxon>
        <taxon>Bacillota</taxon>
        <taxon>Bacilli</taxon>
        <taxon>Bacillales</taxon>
        <taxon>Paenibacillaceae</taxon>
        <taxon>Cohnella</taxon>
    </lineage>
</organism>
<evidence type="ECO:0000313" key="4">
    <source>
        <dbReference type="EMBL" id="MFC5467324.1"/>
    </source>
</evidence>
<dbReference type="SUPFAM" id="SSF51126">
    <property type="entry name" value="Pectin lyase-like"/>
    <property type="match status" value="2"/>
</dbReference>
<comment type="caution">
    <text evidence="4">The sequence shown here is derived from an EMBL/GenBank/DDBJ whole genome shotgun (WGS) entry which is preliminary data.</text>
</comment>
<dbReference type="EMBL" id="JBHSMH010000003">
    <property type="protein sequence ID" value="MFC5467324.1"/>
    <property type="molecule type" value="Genomic_DNA"/>
</dbReference>
<dbReference type="PROSITE" id="PS51175">
    <property type="entry name" value="CBM6"/>
    <property type="match status" value="1"/>
</dbReference>
<dbReference type="Gene3D" id="2.60.120.260">
    <property type="entry name" value="Galactose-binding domain-like"/>
    <property type="match status" value="2"/>
</dbReference>
<dbReference type="Gene3D" id="2.160.20.10">
    <property type="entry name" value="Single-stranded right-handed beta-helix, Pectin lyase-like"/>
    <property type="match status" value="1"/>
</dbReference>
<dbReference type="RefSeq" id="WP_378081068.1">
    <property type="nucleotide sequence ID" value="NZ_JBHSMH010000003.1"/>
</dbReference>
<dbReference type="InterPro" id="IPR008979">
    <property type="entry name" value="Galactose-bd-like_sf"/>
</dbReference>
<dbReference type="SMART" id="SM00710">
    <property type="entry name" value="PbH1"/>
    <property type="match status" value="6"/>
</dbReference>
<feature type="domain" description="CBM6" evidence="3">
    <location>
        <begin position="653"/>
        <end position="778"/>
    </location>
</feature>
<protein>
    <submittedName>
        <fullName evidence="4">Carbohydrate-binding protein</fullName>
    </submittedName>
</protein>
<gene>
    <name evidence="4" type="ORF">ACFPPD_01250</name>
</gene>
<evidence type="ECO:0000313" key="5">
    <source>
        <dbReference type="Proteomes" id="UP001596105"/>
    </source>
</evidence>
<name>A0ABW0LN57_9BACL</name>
<dbReference type="InterPro" id="IPR005084">
    <property type="entry name" value="CBM6"/>
</dbReference>
<feature type="signal peptide" evidence="2">
    <location>
        <begin position="1"/>
        <end position="33"/>
    </location>
</feature>
<dbReference type="SUPFAM" id="SSF49785">
    <property type="entry name" value="Galactose-binding domain-like"/>
    <property type="match status" value="2"/>
</dbReference>
<dbReference type="CDD" id="cd04083">
    <property type="entry name" value="CBM35_Lmo2446-like"/>
    <property type="match status" value="1"/>
</dbReference>
<evidence type="ECO:0000259" key="3">
    <source>
        <dbReference type="PROSITE" id="PS51175"/>
    </source>
</evidence>
<keyword evidence="1 2" id="KW-0732">Signal</keyword>
<proteinExistence type="predicted"/>
<dbReference type="InterPro" id="IPR006626">
    <property type="entry name" value="PbH1"/>
</dbReference>
<evidence type="ECO:0000256" key="1">
    <source>
        <dbReference type="ARBA" id="ARBA00022729"/>
    </source>
</evidence>
<feature type="chain" id="PRO_5047225521" evidence="2">
    <location>
        <begin position="34"/>
        <end position="779"/>
    </location>
</feature>
<evidence type="ECO:0000256" key="2">
    <source>
        <dbReference type="SAM" id="SignalP"/>
    </source>
</evidence>
<dbReference type="InterPro" id="IPR006584">
    <property type="entry name" value="Cellulose-bd_IV"/>
</dbReference>